<evidence type="ECO:0000313" key="9">
    <source>
        <dbReference type="EMBL" id="CAB4592618.1"/>
    </source>
</evidence>
<dbReference type="SMART" id="SM00905">
    <property type="entry name" value="FolB"/>
    <property type="match status" value="1"/>
</dbReference>
<dbReference type="GO" id="GO:0005737">
    <property type="term" value="C:cytoplasm"/>
    <property type="evidence" value="ECO:0007669"/>
    <property type="project" value="TreeGrafter"/>
</dbReference>
<dbReference type="PANTHER" id="PTHR42844:SF1">
    <property type="entry name" value="DIHYDRONEOPTERIN ALDOLASE 1-RELATED"/>
    <property type="match status" value="1"/>
</dbReference>
<dbReference type="EC" id="4.1.2.25" evidence="4"/>
<dbReference type="InterPro" id="IPR006156">
    <property type="entry name" value="Dihydroneopterin_aldolase"/>
</dbReference>
<reference evidence="9" key="1">
    <citation type="submission" date="2020-05" db="EMBL/GenBank/DDBJ databases">
        <authorList>
            <person name="Chiriac C."/>
            <person name="Salcher M."/>
            <person name="Ghai R."/>
            <person name="Kavagutti S V."/>
        </authorList>
    </citation>
    <scope>NUCLEOTIDE SEQUENCE</scope>
</reference>
<sequence>MSDRILLEGIHGFGYHGLFEHERTNGQDFFVDLELDVDLRAASLSDEIGDTVNYAEITDLVVVEITSDPVSLIEKLAGRIAERILNNYLKVNSVTVTVHKPQAPVTATLKDIAVQITRTR</sequence>
<dbReference type="Pfam" id="PF02152">
    <property type="entry name" value="FolB"/>
    <property type="match status" value="1"/>
</dbReference>
<dbReference type="InterPro" id="IPR006157">
    <property type="entry name" value="FolB_dom"/>
</dbReference>
<dbReference type="EMBL" id="CAEZWQ010000048">
    <property type="protein sequence ID" value="CAB4661039.1"/>
    <property type="molecule type" value="Genomic_DNA"/>
</dbReference>
<evidence type="ECO:0000256" key="6">
    <source>
        <dbReference type="ARBA" id="ARBA00023239"/>
    </source>
</evidence>
<evidence type="ECO:0000256" key="1">
    <source>
        <dbReference type="ARBA" id="ARBA00001353"/>
    </source>
</evidence>
<name>A0A6J6G768_9ZZZZ</name>
<dbReference type="NCBIfam" id="TIGR00526">
    <property type="entry name" value="folB_dom"/>
    <property type="match status" value="1"/>
</dbReference>
<proteinExistence type="inferred from homology"/>
<evidence type="ECO:0000313" key="10">
    <source>
        <dbReference type="EMBL" id="CAB4661039.1"/>
    </source>
</evidence>
<evidence type="ECO:0000256" key="5">
    <source>
        <dbReference type="ARBA" id="ARBA00022909"/>
    </source>
</evidence>
<organism evidence="9">
    <name type="scientific">freshwater metagenome</name>
    <dbReference type="NCBI Taxonomy" id="449393"/>
    <lineage>
        <taxon>unclassified sequences</taxon>
        <taxon>metagenomes</taxon>
        <taxon>ecological metagenomes</taxon>
    </lineage>
</organism>
<evidence type="ECO:0000256" key="2">
    <source>
        <dbReference type="ARBA" id="ARBA00005013"/>
    </source>
</evidence>
<evidence type="ECO:0000259" key="8">
    <source>
        <dbReference type="SMART" id="SM00905"/>
    </source>
</evidence>
<evidence type="ECO:0000313" key="11">
    <source>
        <dbReference type="EMBL" id="CAB4746172.1"/>
    </source>
</evidence>
<comment type="pathway">
    <text evidence="2">Cofactor biosynthesis; tetrahydrofolate biosynthesis; 2-amino-4-hydroxy-6-hydroxymethyl-7,8-dihydropteridine diphosphate from 7,8-dihydroneopterin triphosphate: step 3/4.</text>
</comment>
<dbReference type="FunFam" id="3.30.1130.10:FF:000003">
    <property type="entry name" value="7,8-dihydroneopterin aldolase"/>
    <property type="match status" value="1"/>
</dbReference>
<dbReference type="EMBL" id="CAEZZB010000060">
    <property type="protein sequence ID" value="CAB4746172.1"/>
    <property type="molecule type" value="Genomic_DNA"/>
</dbReference>
<protein>
    <recommendedName>
        <fullName evidence="4">dihydroneopterin aldolase</fullName>
        <ecNumber evidence="4">4.1.2.25</ecNumber>
    </recommendedName>
    <alternativeName>
        <fullName evidence="7">7,8-dihydroneopterin aldolase</fullName>
    </alternativeName>
</protein>
<evidence type="ECO:0000256" key="7">
    <source>
        <dbReference type="ARBA" id="ARBA00032903"/>
    </source>
</evidence>
<dbReference type="AlphaFoldDB" id="A0A6J6G768"/>
<dbReference type="EMBL" id="CAEZUG010000033">
    <property type="protein sequence ID" value="CAB4592618.1"/>
    <property type="molecule type" value="Genomic_DNA"/>
</dbReference>
<feature type="domain" description="Dihydroneopterin aldolase/epimerase" evidence="8">
    <location>
        <begin position="5"/>
        <end position="118"/>
    </location>
</feature>
<comment type="catalytic activity">
    <reaction evidence="1">
        <text>7,8-dihydroneopterin = 6-hydroxymethyl-7,8-dihydropterin + glycolaldehyde</text>
        <dbReference type="Rhea" id="RHEA:10540"/>
        <dbReference type="ChEBI" id="CHEBI:17001"/>
        <dbReference type="ChEBI" id="CHEBI:17071"/>
        <dbReference type="ChEBI" id="CHEBI:44841"/>
        <dbReference type="EC" id="4.1.2.25"/>
    </reaction>
</comment>
<dbReference type="GO" id="GO:0004150">
    <property type="term" value="F:dihydroneopterin aldolase activity"/>
    <property type="evidence" value="ECO:0007669"/>
    <property type="project" value="UniProtKB-EC"/>
</dbReference>
<dbReference type="PANTHER" id="PTHR42844">
    <property type="entry name" value="DIHYDRONEOPTERIN ALDOLASE 1-RELATED"/>
    <property type="match status" value="1"/>
</dbReference>
<evidence type="ECO:0000256" key="4">
    <source>
        <dbReference type="ARBA" id="ARBA00013043"/>
    </source>
</evidence>
<dbReference type="Gene3D" id="3.30.1130.10">
    <property type="match status" value="1"/>
</dbReference>
<keyword evidence="6" id="KW-0456">Lyase</keyword>
<dbReference type="InterPro" id="IPR043133">
    <property type="entry name" value="GTP-CH-I_C/QueF"/>
</dbReference>
<dbReference type="NCBIfam" id="TIGR00525">
    <property type="entry name" value="folB"/>
    <property type="match status" value="1"/>
</dbReference>
<dbReference type="GO" id="GO:0046656">
    <property type="term" value="P:folic acid biosynthetic process"/>
    <property type="evidence" value="ECO:0007669"/>
    <property type="project" value="UniProtKB-KW"/>
</dbReference>
<keyword evidence="5" id="KW-0289">Folate biosynthesis</keyword>
<comment type="similarity">
    <text evidence="3">Belongs to the DHNA family.</text>
</comment>
<evidence type="ECO:0000256" key="3">
    <source>
        <dbReference type="ARBA" id="ARBA00005708"/>
    </source>
</evidence>
<dbReference type="CDD" id="cd00534">
    <property type="entry name" value="DHNA_DHNTPE"/>
    <property type="match status" value="1"/>
</dbReference>
<gene>
    <name evidence="9" type="ORF">UFOPK1795_00683</name>
    <name evidence="10" type="ORF">UFOPK2275_00538</name>
    <name evidence="11" type="ORF">UFOPK2816_00589</name>
</gene>
<dbReference type="SUPFAM" id="SSF55620">
    <property type="entry name" value="Tetrahydrobiopterin biosynthesis enzymes-like"/>
    <property type="match status" value="1"/>
</dbReference>
<accession>A0A6J6G768</accession>